<dbReference type="PATRIC" id="fig|84022.5.peg.889"/>
<dbReference type="Pfam" id="PF22747">
    <property type="entry name" value="Zn_ribbon_DUF2089"/>
    <property type="match status" value="1"/>
</dbReference>
<feature type="domain" description="DUF2089" evidence="1">
    <location>
        <begin position="42"/>
        <end position="87"/>
    </location>
</feature>
<evidence type="ECO:0000259" key="1">
    <source>
        <dbReference type="Pfam" id="PF09862"/>
    </source>
</evidence>
<dbReference type="InterPro" id="IPR018658">
    <property type="entry name" value="DUF2089"/>
</dbReference>
<evidence type="ECO:0000259" key="2">
    <source>
        <dbReference type="Pfam" id="PF22746"/>
    </source>
</evidence>
<keyword evidence="5" id="KW-1185">Reference proteome</keyword>
<dbReference type="RefSeq" id="WP_044825417.1">
    <property type="nucleotide sequence ID" value="NZ_CP009687.1"/>
</dbReference>
<dbReference type="OrthoDB" id="9797643at2"/>
<proteinExistence type="predicted"/>
<dbReference type="InterPro" id="IPR053959">
    <property type="entry name" value="YvlB/LiaX_N"/>
</dbReference>
<sequence length="134" mass="15160">MKYKAPSQCPICRDELSITKMSCSTCKSSLEGDFTGCKFCKLPGEQLEFIEVFIKCRGNIKDVEKELGISYPTVRNRLEGVIQALGYGVEKIEDRTDDRFSQNMAEKRQRILTALENGELTSEEAAQQLRKLGK</sequence>
<feature type="domain" description="YvlB/LiaX N-terminal" evidence="2">
    <location>
        <begin position="106"/>
        <end position="133"/>
    </location>
</feature>
<organism evidence="4 5">
    <name type="scientific">Clostridium aceticum</name>
    <dbReference type="NCBI Taxonomy" id="84022"/>
    <lineage>
        <taxon>Bacteria</taxon>
        <taxon>Bacillati</taxon>
        <taxon>Bacillota</taxon>
        <taxon>Clostridia</taxon>
        <taxon>Eubacteriales</taxon>
        <taxon>Clostridiaceae</taxon>
        <taxon>Clostridium</taxon>
    </lineage>
</organism>
<dbReference type="KEGG" id="cace:CACET_c11760"/>
<reference evidence="4 5" key="1">
    <citation type="submission" date="2014-10" db="EMBL/GenBank/DDBJ databases">
        <title>Genome sequence of Clostridium aceticum DSM 1496.</title>
        <authorList>
            <person name="Poehlein A."/>
            <person name="Schiel-Bengelsdorf B."/>
            <person name="Gottschalk G."/>
            <person name="Duerre P."/>
            <person name="Daniel R."/>
        </authorList>
    </citation>
    <scope>NUCLEOTIDE SEQUENCE [LARGE SCALE GENOMIC DNA]</scope>
    <source>
        <strain evidence="4 5">DSM 1496</strain>
    </source>
</reference>
<evidence type="ECO:0000259" key="3">
    <source>
        <dbReference type="Pfam" id="PF22747"/>
    </source>
</evidence>
<dbReference type="Pfam" id="PF09862">
    <property type="entry name" value="DUF2089"/>
    <property type="match status" value="1"/>
</dbReference>
<dbReference type="STRING" id="84022.CACET_c11760"/>
<dbReference type="Proteomes" id="UP000035704">
    <property type="component" value="Chromosome"/>
</dbReference>
<evidence type="ECO:0000313" key="4">
    <source>
        <dbReference type="EMBL" id="AKL94641.1"/>
    </source>
</evidence>
<dbReference type="InterPro" id="IPR053957">
    <property type="entry name" value="DUF2089_Zn_ribbon"/>
</dbReference>
<feature type="domain" description="DUF2089" evidence="3">
    <location>
        <begin position="9"/>
        <end position="40"/>
    </location>
</feature>
<protein>
    <submittedName>
        <fullName evidence="4">Uncharacterized protein</fullName>
    </submittedName>
</protein>
<gene>
    <name evidence="4" type="ORF">CACET_c11760</name>
</gene>
<dbReference type="Pfam" id="PF22746">
    <property type="entry name" value="SHOCT-like_DUF2089-C"/>
    <property type="match status" value="1"/>
</dbReference>
<name>A0A0D8IB84_9CLOT</name>
<dbReference type="Gene3D" id="1.10.10.2840">
    <property type="entry name" value="PucR C-terminal helix-turn-helix domain"/>
    <property type="match status" value="1"/>
</dbReference>
<dbReference type="InterPro" id="IPR042070">
    <property type="entry name" value="PucR_C-HTH_sf"/>
</dbReference>
<evidence type="ECO:0000313" key="5">
    <source>
        <dbReference type="Proteomes" id="UP000035704"/>
    </source>
</evidence>
<dbReference type="AlphaFoldDB" id="A0A0D8IB84"/>
<dbReference type="EMBL" id="CP009687">
    <property type="protein sequence ID" value="AKL94641.1"/>
    <property type="molecule type" value="Genomic_DNA"/>
</dbReference>
<accession>A0A0D8IB84</accession>